<keyword evidence="2" id="KW-1003">Cell membrane</keyword>
<feature type="transmembrane region" description="Helical" evidence="6">
    <location>
        <begin position="69"/>
        <end position="88"/>
    </location>
</feature>
<sequence length="109" mass="11988">MFKNTFKTFGVIGNIEAISYLLLVCIAMPLKYAAGMPQMVRWVGMIHGILFVTYVVAIVVMLILRKLSVLQGLVALIASLLPFGPFIFDRKVLKKAEARDNGATTVKAT</sequence>
<dbReference type="AlphaFoldDB" id="A0A0D7WYK9"/>
<dbReference type="GO" id="GO:0005886">
    <property type="term" value="C:plasma membrane"/>
    <property type="evidence" value="ECO:0007669"/>
    <property type="project" value="UniProtKB-SubCell"/>
</dbReference>
<dbReference type="PANTHER" id="PTHR40077:SF1">
    <property type="entry name" value="MEMBRANE PROTEIN"/>
    <property type="match status" value="1"/>
</dbReference>
<feature type="domain" description="DUF3817" evidence="7">
    <location>
        <begin position="7"/>
        <end position="93"/>
    </location>
</feature>
<comment type="caution">
    <text evidence="8">The sequence shown here is derived from an EMBL/GenBank/DDBJ whole genome shotgun (WGS) entry which is preliminary data.</text>
</comment>
<dbReference type="EMBL" id="JTHP01000042">
    <property type="protein sequence ID" value="KJD44079.1"/>
    <property type="molecule type" value="Genomic_DNA"/>
</dbReference>
<dbReference type="RefSeq" id="WP_044647601.1">
    <property type="nucleotide sequence ID" value="NZ_JTHP01000042.1"/>
</dbReference>
<evidence type="ECO:0000259" key="7">
    <source>
        <dbReference type="Pfam" id="PF12823"/>
    </source>
</evidence>
<dbReference type="NCBIfam" id="TIGR03954">
    <property type="entry name" value="integ_memb_HG"/>
    <property type="match status" value="1"/>
</dbReference>
<feature type="transmembrane region" description="Helical" evidence="6">
    <location>
        <begin position="42"/>
        <end position="63"/>
    </location>
</feature>
<keyword evidence="9" id="KW-1185">Reference proteome</keyword>
<dbReference type="PANTHER" id="PTHR40077">
    <property type="entry name" value="MEMBRANE PROTEIN-RELATED"/>
    <property type="match status" value="1"/>
</dbReference>
<keyword evidence="3 6" id="KW-0812">Transmembrane</keyword>
<dbReference type="OrthoDB" id="1121311at2"/>
<dbReference type="Proteomes" id="UP000032534">
    <property type="component" value="Unassembled WGS sequence"/>
</dbReference>
<dbReference type="PATRIC" id="fig|159743.3.peg.4214"/>
<reference evidence="8 9" key="1">
    <citation type="submission" date="2014-11" db="EMBL/GenBank/DDBJ databases">
        <title>Draft Genome Sequences of Paenibacillus polymyxa NRRL B-30509 and Paenibacillus terrae NRRL B-30644, Strains from a Poultry Environment that Produce Tridecaptin A and Paenicidins.</title>
        <authorList>
            <person name="van Belkum M.J."/>
            <person name="Lohans C.T."/>
            <person name="Vederas J.C."/>
        </authorList>
    </citation>
    <scope>NUCLEOTIDE SEQUENCE [LARGE SCALE GENOMIC DNA]</scope>
    <source>
        <strain evidence="8 9">NRRL B-30644</strain>
    </source>
</reference>
<evidence type="ECO:0000256" key="2">
    <source>
        <dbReference type="ARBA" id="ARBA00022475"/>
    </source>
</evidence>
<comment type="subcellular location">
    <subcellularLocation>
        <location evidence="1">Cell membrane</location>
        <topology evidence="1">Multi-pass membrane protein</topology>
    </subcellularLocation>
</comment>
<dbReference type="InterPro" id="IPR023845">
    <property type="entry name" value="DUF3817_TM"/>
</dbReference>
<dbReference type="Pfam" id="PF12823">
    <property type="entry name" value="DUF3817"/>
    <property type="match status" value="1"/>
</dbReference>
<keyword evidence="5 6" id="KW-0472">Membrane</keyword>
<feature type="transmembrane region" description="Helical" evidence="6">
    <location>
        <begin position="12"/>
        <end position="30"/>
    </location>
</feature>
<evidence type="ECO:0000256" key="3">
    <source>
        <dbReference type="ARBA" id="ARBA00022692"/>
    </source>
</evidence>
<organism evidence="8 9">
    <name type="scientific">Paenibacillus terrae</name>
    <dbReference type="NCBI Taxonomy" id="159743"/>
    <lineage>
        <taxon>Bacteria</taxon>
        <taxon>Bacillati</taxon>
        <taxon>Bacillota</taxon>
        <taxon>Bacilli</taxon>
        <taxon>Bacillales</taxon>
        <taxon>Paenibacillaceae</taxon>
        <taxon>Paenibacillus</taxon>
    </lineage>
</organism>
<keyword evidence="4 6" id="KW-1133">Transmembrane helix</keyword>
<evidence type="ECO:0000313" key="8">
    <source>
        <dbReference type="EMBL" id="KJD44079.1"/>
    </source>
</evidence>
<evidence type="ECO:0000256" key="1">
    <source>
        <dbReference type="ARBA" id="ARBA00004651"/>
    </source>
</evidence>
<evidence type="ECO:0000256" key="5">
    <source>
        <dbReference type="ARBA" id="ARBA00023136"/>
    </source>
</evidence>
<protein>
    <submittedName>
        <fullName evidence="8">Membrane protein</fullName>
    </submittedName>
</protein>
<name>A0A0D7WYK9_9BACL</name>
<gene>
    <name evidence="8" type="ORF">QD47_18940</name>
</gene>
<proteinExistence type="predicted"/>
<evidence type="ECO:0000256" key="4">
    <source>
        <dbReference type="ARBA" id="ARBA00022989"/>
    </source>
</evidence>
<evidence type="ECO:0000313" key="9">
    <source>
        <dbReference type="Proteomes" id="UP000032534"/>
    </source>
</evidence>
<evidence type="ECO:0000256" key="6">
    <source>
        <dbReference type="SAM" id="Phobius"/>
    </source>
</evidence>
<accession>A0A0D7WYK9</accession>